<name>A0A2I1HS64_9GLOM</name>
<keyword evidence="1" id="KW-1133">Transmembrane helix</keyword>
<proteinExistence type="predicted"/>
<keyword evidence="1" id="KW-0812">Transmembrane</keyword>
<accession>A0A2I1HS64</accession>
<evidence type="ECO:0000313" key="2">
    <source>
        <dbReference type="EMBL" id="PKY61728.1"/>
    </source>
</evidence>
<sequence>MSTKLRNKVSCDCKECNGKYVNERTRIIYPIVEGSSRSKEMTRQEESTSFNNNYESDFTSFVPQKRRRQDQFRELDPSTNNLLTNLPTNLLANFLIMIILKWTIDGSDGLMVVVYFVFYLPISH</sequence>
<reference evidence="2 3" key="1">
    <citation type="submission" date="2015-10" db="EMBL/GenBank/DDBJ databases">
        <title>Genome analyses suggest a sexual origin of heterokaryosis in a supposedly ancient asexual fungus.</title>
        <authorList>
            <person name="Ropars J."/>
            <person name="Sedzielewska K."/>
            <person name="Noel J."/>
            <person name="Charron P."/>
            <person name="Farinelli L."/>
            <person name="Marton T."/>
            <person name="Kruger M."/>
            <person name="Pelin A."/>
            <person name="Brachmann A."/>
            <person name="Corradi N."/>
        </authorList>
    </citation>
    <scope>NUCLEOTIDE SEQUENCE [LARGE SCALE GENOMIC DNA]</scope>
    <source>
        <strain evidence="2 3">A4</strain>
    </source>
</reference>
<dbReference type="AlphaFoldDB" id="A0A2I1HS64"/>
<protein>
    <submittedName>
        <fullName evidence="2">Uncharacterized protein</fullName>
    </submittedName>
</protein>
<dbReference type="VEuPathDB" id="FungiDB:RhiirA1_473744"/>
<gene>
    <name evidence="2" type="ORF">RhiirA4_487106</name>
</gene>
<dbReference type="EMBL" id="LLXI01005782">
    <property type="protein sequence ID" value="PKY61728.1"/>
    <property type="molecule type" value="Genomic_DNA"/>
</dbReference>
<keyword evidence="1" id="KW-0472">Membrane</keyword>
<organism evidence="2 3">
    <name type="scientific">Rhizophagus irregularis</name>
    <dbReference type="NCBI Taxonomy" id="588596"/>
    <lineage>
        <taxon>Eukaryota</taxon>
        <taxon>Fungi</taxon>
        <taxon>Fungi incertae sedis</taxon>
        <taxon>Mucoromycota</taxon>
        <taxon>Glomeromycotina</taxon>
        <taxon>Glomeromycetes</taxon>
        <taxon>Glomerales</taxon>
        <taxon>Glomeraceae</taxon>
        <taxon>Rhizophagus</taxon>
    </lineage>
</organism>
<evidence type="ECO:0000313" key="3">
    <source>
        <dbReference type="Proteomes" id="UP000234323"/>
    </source>
</evidence>
<feature type="transmembrane region" description="Helical" evidence="1">
    <location>
        <begin position="106"/>
        <end position="122"/>
    </location>
</feature>
<keyword evidence="3" id="KW-1185">Reference proteome</keyword>
<evidence type="ECO:0000256" key="1">
    <source>
        <dbReference type="SAM" id="Phobius"/>
    </source>
</evidence>
<comment type="caution">
    <text evidence="2">The sequence shown here is derived from an EMBL/GenBank/DDBJ whole genome shotgun (WGS) entry which is preliminary data.</text>
</comment>
<dbReference type="VEuPathDB" id="FungiDB:RhiirFUN_026029"/>
<dbReference type="Proteomes" id="UP000234323">
    <property type="component" value="Unassembled WGS sequence"/>
</dbReference>